<protein>
    <submittedName>
        <fullName evidence="1">19873_t:CDS:1</fullName>
    </submittedName>
</protein>
<keyword evidence="2" id="KW-1185">Reference proteome</keyword>
<organism evidence="1 2">
    <name type="scientific">Cetraspora pellucida</name>
    <dbReference type="NCBI Taxonomy" id="1433469"/>
    <lineage>
        <taxon>Eukaryota</taxon>
        <taxon>Fungi</taxon>
        <taxon>Fungi incertae sedis</taxon>
        <taxon>Mucoromycota</taxon>
        <taxon>Glomeromycotina</taxon>
        <taxon>Glomeromycetes</taxon>
        <taxon>Diversisporales</taxon>
        <taxon>Gigasporaceae</taxon>
        <taxon>Cetraspora</taxon>
    </lineage>
</organism>
<name>A0A9N9IVH6_9GLOM</name>
<dbReference type="EMBL" id="CAJVQA010018321">
    <property type="protein sequence ID" value="CAG8753362.1"/>
    <property type="molecule type" value="Genomic_DNA"/>
</dbReference>
<dbReference type="Proteomes" id="UP000789759">
    <property type="component" value="Unassembled WGS sequence"/>
</dbReference>
<evidence type="ECO:0000313" key="2">
    <source>
        <dbReference type="Proteomes" id="UP000789759"/>
    </source>
</evidence>
<reference evidence="1" key="1">
    <citation type="submission" date="2021-06" db="EMBL/GenBank/DDBJ databases">
        <authorList>
            <person name="Kallberg Y."/>
            <person name="Tangrot J."/>
            <person name="Rosling A."/>
        </authorList>
    </citation>
    <scope>NUCLEOTIDE SEQUENCE</scope>
    <source>
        <strain evidence="1">FL966</strain>
    </source>
</reference>
<dbReference type="AlphaFoldDB" id="A0A9N9IVH6"/>
<accession>A0A9N9IVH6</accession>
<comment type="caution">
    <text evidence="1">The sequence shown here is derived from an EMBL/GenBank/DDBJ whole genome shotgun (WGS) entry which is preliminary data.</text>
</comment>
<proteinExistence type="predicted"/>
<sequence>NSNLYKESIPTIHKSDIAISGTSMQSLGLTPCVVIDITQGEIKRCNSTMNLWHLWQIVETWEIDVDAVKDVENSFSEEPIARKSHSDKRITCTELEKHHNDTKDALRLIEKWLISISESDNQKLQEKFLSQISSTIFNDVTIENSSELPSKLLIRTVMRLKEVELDRLTKTKSLITPNKASMMGEKLGREILYSCSEIKQNISQLENPSSYEHYVYALSIFIRNFFQALFTVLQHKLTVINNKRRQHHEFIDQPLFGESSTTNDLLMMYETILNELVATLINEFKIKDVFTEFTKYVPIGCNIPPPNVVILEPGDLLNCNENVHAACEMYQTHNDVKLLLGQWHTSKDMCCTLITISSGYGIFNLAATLGVKYLEKFELYSKNKGITMNQILDSHKIRIKRENYRMQMANLAAFAPLFFAAGKFKYASAVAHFLAQIHDDSQLQKLLKTVCSVNLTSDGHYLAFDEALETYGVKFIKQNIIGNLTDQQTMMLKIKAAQSKRNCLSMLLAEYINNVVISQNVCAIKLRKDLLWFLATELLSVFNYPNPTIHFIFEDVPKTSEDGIKNILSFYESRKSCFQQVLAEDVYKTEILAPECSL</sequence>
<gene>
    <name evidence="1" type="ORF">CPELLU_LOCUS14857</name>
</gene>
<dbReference type="OrthoDB" id="2335226at2759"/>
<feature type="non-terminal residue" evidence="1">
    <location>
        <position position="1"/>
    </location>
</feature>
<evidence type="ECO:0000313" key="1">
    <source>
        <dbReference type="EMBL" id="CAG8753362.1"/>
    </source>
</evidence>